<feature type="region of interest" description="Disordered" evidence="8">
    <location>
        <begin position="41"/>
        <end position="66"/>
    </location>
</feature>
<comment type="similarity">
    <text evidence="1">Belongs to the distal-less homeobox family.</text>
</comment>
<evidence type="ECO:0000256" key="8">
    <source>
        <dbReference type="SAM" id="MobiDB-lite"/>
    </source>
</evidence>
<comment type="subcellular location">
    <subcellularLocation>
        <location evidence="6 7">Nucleus</location>
    </subcellularLocation>
</comment>
<evidence type="ECO:0000256" key="5">
    <source>
        <dbReference type="ARBA" id="ARBA00023242"/>
    </source>
</evidence>
<dbReference type="GO" id="GO:0030154">
    <property type="term" value="P:cell differentiation"/>
    <property type="evidence" value="ECO:0007669"/>
    <property type="project" value="TreeGrafter"/>
</dbReference>
<dbReference type="GO" id="GO:0000981">
    <property type="term" value="F:DNA-binding transcription factor activity, RNA polymerase II-specific"/>
    <property type="evidence" value="ECO:0007669"/>
    <property type="project" value="InterPro"/>
</dbReference>
<keyword evidence="3 6" id="KW-0238">DNA-binding</keyword>
<dbReference type="SMART" id="SM00389">
    <property type="entry name" value="HOX"/>
    <property type="match status" value="1"/>
</dbReference>
<organism evidence="10 11">
    <name type="scientific">Synaphobranchus kaupii</name>
    <name type="common">Kaup's arrowtooth eel</name>
    <dbReference type="NCBI Taxonomy" id="118154"/>
    <lineage>
        <taxon>Eukaryota</taxon>
        <taxon>Metazoa</taxon>
        <taxon>Chordata</taxon>
        <taxon>Craniata</taxon>
        <taxon>Vertebrata</taxon>
        <taxon>Euteleostomi</taxon>
        <taxon>Actinopterygii</taxon>
        <taxon>Neopterygii</taxon>
        <taxon>Teleostei</taxon>
        <taxon>Anguilliformes</taxon>
        <taxon>Synaphobranchidae</taxon>
        <taxon>Synaphobranchus</taxon>
    </lineage>
</organism>
<dbReference type="PRINTS" id="PR00024">
    <property type="entry name" value="HOMEOBOX"/>
</dbReference>
<dbReference type="Proteomes" id="UP001152622">
    <property type="component" value="Chromosome 12"/>
</dbReference>
<dbReference type="PROSITE" id="PS50071">
    <property type="entry name" value="HOMEOBOX_2"/>
    <property type="match status" value="1"/>
</dbReference>
<feature type="compositionally biased region" description="Polar residues" evidence="8">
    <location>
        <begin position="57"/>
        <end position="66"/>
    </location>
</feature>
<dbReference type="InterPro" id="IPR050460">
    <property type="entry name" value="Distal-less_Homeobox_TF"/>
</dbReference>
<keyword evidence="4 6" id="KW-0371">Homeobox</keyword>
<evidence type="ECO:0000256" key="2">
    <source>
        <dbReference type="ARBA" id="ARBA00022473"/>
    </source>
</evidence>
<proteinExistence type="inferred from homology"/>
<dbReference type="Gene3D" id="1.10.10.60">
    <property type="entry name" value="Homeodomain-like"/>
    <property type="match status" value="1"/>
</dbReference>
<accession>A0A9Q1EV99</accession>
<dbReference type="GO" id="GO:0048731">
    <property type="term" value="P:system development"/>
    <property type="evidence" value="ECO:0007669"/>
    <property type="project" value="UniProtKB-ARBA"/>
</dbReference>
<dbReference type="PROSITE" id="PS00027">
    <property type="entry name" value="HOMEOBOX_1"/>
    <property type="match status" value="1"/>
</dbReference>
<evidence type="ECO:0000256" key="4">
    <source>
        <dbReference type="ARBA" id="ARBA00023155"/>
    </source>
</evidence>
<reference evidence="10" key="1">
    <citation type="journal article" date="2023" name="Science">
        <title>Genome structures resolve the early diversification of teleost fishes.</title>
        <authorList>
            <person name="Parey E."/>
            <person name="Louis A."/>
            <person name="Montfort J."/>
            <person name="Bouchez O."/>
            <person name="Roques C."/>
            <person name="Iampietro C."/>
            <person name="Lluch J."/>
            <person name="Castinel A."/>
            <person name="Donnadieu C."/>
            <person name="Desvignes T."/>
            <person name="Floi Bucao C."/>
            <person name="Jouanno E."/>
            <person name="Wen M."/>
            <person name="Mejri S."/>
            <person name="Dirks R."/>
            <person name="Jansen H."/>
            <person name="Henkel C."/>
            <person name="Chen W.J."/>
            <person name="Zahm M."/>
            <person name="Cabau C."/>
            <person name="Klopp C."/>
            <person name="Thompson A.W."/>
            <person name="Robinson-Rechavi M."/>
            <person name="Braasch I."/>
            <person name="Lecointre G."/>
            <person name="Bobe J."/>
            <person name="Postlethwait J.H."/>
            <person name="Berthelot C."/>
            <person name="Roest Crollius H."/>
            <person name="Guiguen Y."/>
        </authorList>
    </citation>
    <scope>NUCLEOTIDE SEQUENCE</scope>
    <source>
        <strain evidence="10">WJC10195</strain>
    </source>
</reference>
<dbReference type="CDD" id="cd00086">
    <property type="entry name" value="homeodomain"/>
    <property type="match status" value="1"/>
</dbReference>
<evidence type="ECO:0000313" key="10">
    <source>
        <dbReference type="EMBL" id="KAJ8345653.1"/>
    </source>
</evidence>
<evidence type="ECO:0000256" key="7">
    <source>
        <dbReference type="RuleBase" id="RU000682"/>
    </source>
</evidence>
<dbReference type="OrthoDB" id="6159439at2759"/>
<protein>
    <recommendedName>
        <fullName evidence="9">Homeobox domain-containing protein</fullName>
    </recommendedName>
</protein>
<dbReference type="PANTHER" id="PTHR24327">
    <property type="entry name" value="HOMEOBOX PROTEIN"/>
    <property type="match status" value="1"/>
</dbReference>
<keyword evidence="11" id="KW-1185">Reference proteome</keyword>
<sequence length="261" mass="29055">MMTMSSMPDSLVAPDPSKSAFLEFAHGFPTHQQHAPALSRNHYPVHGLHGGGHSQHDSPFSSSASSYGRPVGYTYPSTVPTHHPSTYLPYQHNNHSNTLGHTRLEDTDNEKPTIIENGEIRINGKGKKIRKPRTIYSSLQLQVLNQRFQQTQYLALPERADLAAKLGLTQTQVKIWFQNKRSKYKKIMKHGSSGPEGEHLNSTSSISPCSPGLPQLWDVSMASKGPPMHASGYMNNFGHWYPRPSSGLYAETTDDVMDHLL</sequence>
<dbReference type="AlphaFoldDB" id="A0A9Q1EV99"/>
<keyword evidence="2" id="KW-0217">Developmental protein</keyword>
<evidence type="ECO:0000256" key="6">
    <source>
        <dbReference type="PROSITE-ProRule" id="PRU00108"/>
    </source>
</evidence>
<dbReference type="InterPro" id="IPR001356">
    <property type="entry name" value="HD"/>
</dbReference>
<feature type="DNA-binding region" description="Homeobox" evidence="6">
    <location>
        <begin position="129"/>
        <end position="188"/>
    </location>
</feature>
<evidence type="ECO:0000259" key="9">
    <source>
        <dbReference type="PROSITE" id="PS50071"/>
    </source>
</evidence>
<name>A0A9Q1EV99_SYNKA</name>
<dbReference type="GO" id="GO:0005634">
    <property type="term" value="C:nucleus"/>
    <property type="evidence" value="ECO:0007669"/>
    <property type="project" value="UniProtKB-SubCell"/>
</dbReference>
<keyword evidence="5 6" id="KW-0539">Nucleus</keyword>
<dbReference type="Pfam" id="PF00046">
    <property type="entry name" value="Homeodomain"/>
    <property type="match status" value="1"/>
</dbReference>
<dbReference type="InterPro" id="IPR017970">
    <property type="entry name" value="Homeobox_CS"/>
</dbReference>
<evidence type="ECO:0000313" key="11">
    <source>
        <dbReference type="Proteomes" id="UP001152622"/>
    </source>
</evidence>
<dbReference type="PANTHER" id="PTHR24327:SF86">
    <property type="entry name" value="DISTAL-LESS HOMEOBOX 4"/>
    <property type="match status" value="1"/>
</dbReference>
<dbReference type="InterPro" id="IPR000047">
    <property type="entry name" value="HTH_motif"/>
</dbReference>
<dbReference type="GO" id="GO:0048598">
    <property type="term" value="P:embryonic morphogenesis"/>
    <property type="evidence" value="ECO:0007669"/>
    <property type="project" value="UniProtKB-ARBA"/>
</dbReference>
<dbReference type="EMBL" id="JAINUF010000012">
    <property type="protein sequence ID" value="KAJ8345653.1"/>
    <property type="molecule type" value="Genomic_DNA"/>
</dbReference>
<dbReference type="GO" id="GO:0000978">
    <property type="term" value="F:RNA polymerase II cis-regulatory region sequence-specific DNA binding"/>
    <property type="evidence" value="ECO:0007669"/>
    <property type="project" value="TreeGrafter"/>
</dbReference>
<dbReference type="SUPFAM" id="SSF46689">
    <property type="entry name" value="Homeodomain-like"/>
    <property type="match status" value="1"/>
</dbReference>
<dbReference type="FunFam" id="1.10.10.60:FF:000266">
    <property type="entry name" value="Distal-less homeobox 4a"/>
    <property type="match status" value="1"/>
</dbReference>
<feature type="domain" description="Homeobox" evidence="9">
    <location>
        <begin position="127"/>
        <end position="187"/>
    </location>
</feature>
<comment type="caution">
    <text evidence="10">The sequence shown here is derived from an EMBL/GenBank/DDBJ whole genome shotgun (WGS) entry which is preliminary data.</text>
</comment>
<evidence type="ECO:0000256" key="3">
    <source>
        <dbReference type="ARBA" id="ARBA00023125"/>
    </source>
</evidence>
<dbReference type="InterPro" id="IPR020479">
    <property type="entry name" value="HD_metazoa"/>
</dbReference>
<gene>
    <name evidence="10" type="ORF">SKAU_G00298460</name>
</gene>
<evidence type="ECO:0000256" key="1">
    <source>
        <dbReference type="ARBA" id="ARBA00007916"/>
    </source>
</evidence>
<dbReference type="InterPro" id="IPR009057">
    <property type="entry name" value="Homeodomain-like_sf"/>
</dbReference>
<dbReference type="GO" id="GO:0043009">
    <property type="term" value="P:chordate embryonic development"/>
    <property type="evidence" value="ECO:0007669"/>
    <property type="project" value="UniProtKB-ARBA"/>
</dbReference>
<dbReference type="PRINTS" id="PR00031">
    <property type="entry name" value="HTHREPRESSR"/>
</dbReference>